<dbReference type="EMBL" id="DS547101">
    <property type="protein sequence ID" value="EDR08589.1"/>
    <property type="molecule type" value="Genomic_DNA"/>
</dbReference>
<feature type="compositionally biased region" description="Low complexity" evidence="1">
    <location>
        <begin position="119"/>
        <end position="130"/>
    </location>
</feature>
<feature type="compositionally biased region" description="Low complexity" evidence="1">
    <location>
        <begin position="67"/>
        <end position="78"/>
    </location>
</feature>
<feature type="compositionally biased region" description="Low complexity" evidence="1">
    <location>
        <begin position="1"/>
        <end position="12"/>
    </location>
</feature>
<dbReference type="RefSeq" id="XP_001880814.1">
    <property type="nucleotide sequence ID" value="XM_001880779.1"/>
</dbReference>
<protein>
    <submittedName>
        <fullName evidence="2">Predicted protein</fullName>
    </submittedName>
</protein>
<dbReference type="KEGG" id="lbc:LACBIDRAFT_294118"/>
<keyword evidence="3" id="KW-1185">Reference proteome</keyword>
<dbReference type="Proteomes" id="UP000001194">
    <property type="component" value="Unassembled WGS sequence"/>
</dbReference>
<dbReference type="GeneID" id="6076525"/>
<dbReference type="InParanoid" id="B0D9J0"/>
<dbReference type="AlphaFoldDB" id="B0D9J0"/>
<accession>B0D9J0</accession>
<feature type="compositionally biased region" description="Low complexity" evidence="1">
    <location>
        <begin position="149"/>
        <end position="160"/>
    </location>
</feature>
<dbReference type="HOGENOM" id="CLU_055848_1_0_1"/>
<sequence length="410" mass="45213">MSLLQSSASTLPSPAPQQPSPPRKRTSSFCYPSPALSPNPRPVKAQRTEPPAQMGSLRRTETLLVLPTMSTTASSSTTPTPPAPVPYHRTLQYYKDQRQRRKRAADVPTTHIDPPHVNHVAPQQQVQPSPHSQPQPAPQRTGRSRTPRRQQQPPCPLLTQIILPSVSNPVVQIRTFRSSSPLSPTRTALPGRPVFPRSKAEPDLYRKAIITRMRCSPEGRKILHMGPRLALSIMTATKELERIVADQHEKDGDVVMADVTVADAPPAPTSLAPQQLKGCSALPVLTNSWVVVKGDDWEMLALPLTREMSDCGRAQNDVFRRLKTSTGIMGNKMRLYAAPRALAWYTYAPSAALEFESVTTPRVVVCHLRDASHRAVDSYSVGPGFGRWYVSNFWSAPGKLANSWSLECGI</sequence>
<evidence type="ECO:0000256" key="1">
    <source>
        <dbReference type="SAM" id="MobiDB-lite"/>
    </source>
</evidence>
<proteinExistence type="predicted"/>
<organism evidence="3">
    <name type="scientific">Laccaria bicolor (strain S238N-H82 / ATCC MYA-4686)</name>
    <name type="common">Bicoloured deceiver</name>
    <name type="synonym">Laccaria laccata var. bicolor</name>
    <dbReference type="NCBI Taxonomy" id="486041"/>
    <lineage>
        <taxon>Eukaryota</taxon>
        <taxon>Fungi</taxon>
        <taxon>Dikarya</taxon>
        <taxon>Basidiomycota</taxon>
        <taxon>Agaricomycotina</taxon>
        <taxon>Agaricomycetes</taxon>
        <taxon>Agaricomycetidae</taxon>
        <taxon>Agaricales</taxon>
        <taxon>Agaricineae</taxon>
        <taxon>Hydnangiaceae</taxon>
        <taxon>Laccaria</taxon>
    </lineage>
</organism>
<evidence type="ECO:0000313" key="2">
    <source>
        <dbReference type="EMBL" id="EDR08589.1"/>
    </source>
</evidence>
<dbReference type="OrthoDB" id="3256438at2759"/>
<evidence type="ECO:0000313" key="3">
    <source>
        <dbReference type="Proteomes" id="UP000001194"/>
    </source>
</evidence>
<reference evidence="2 3" key="1">
    <citation type="journal article" date="2008" name="Nature">
        <title>The genome of Laccaria bicolor provides insights into mycorrhizal symbiosis.</title>
        <authorList>
            <person name="Martin F."/>
            <person name="Aerts A."/>
            <person name="Ahren D."/>
            <person name="Brun A."/>
            <person name="Danchin E.G.J."/>
            <person name="Duchaussoy F."/>
            <person name="Gibon J."/>
            <person name="Kohler A."/>
            <person name="Lindquist E."/>
            <person name="Pereda V."/>
            <person name="Salamov A."/>
            <person name="Shapiro H.J."/>
            <person name="Wuyts J."/>
            <person name="Blaudez D."/>
            <person name="Buee M."/>
            <person name="Brokstein P."/>
            <person name="Canbaeck B."/>
            <person name="Cohen D."/>
            <person name="Courty P.E."/>
            <person name="Coutinho P.M."/>
            <person name="Delaruelle C."/>
            <person name="Detter J.C."/>
            <person name="Deveau A."/>
            <person name="DiFazio S."/>
            <person name="Duplessis S."/>
            <person name="Fraissinet-Tachet L."/>
            <person name="Lucic E."/>
            <person name="Frey-Klett P."/>
            <person name="Fourrey C."/>
            <person name="Feussner I."/>
            <person name="Gay G."/>
            <person name="Grimwood J."/>
            <person name="Hoegger P.J."/>
            <person name="Jain P."/>
            <person name="Kilaru S."/>
            <person name="Labbe J."/>
            <person name="Lin Y.C."/>
            <person name="Legue V."/>
            <person name="Le Tacon F."/>
            <person name="Marmeisse R."/>
            <person name="Melayah D."/>
            <person name="Montanini B."/>
            <person name="Muratet M."/>
            <person name="Nehls U."/>
            <person name="Niculita-Hirzel H."/>
            <person name="Oudot-Le Secq M.P."/>
            <person name="Peter M."/>
            <person name="Quesneville H."/>
            <person name="Rajashekar B."/>
            <person name="Reich M."/>
            <person name="Rouhier N."/>
            <person name="Schmutz J."/>
            <person name="Yin T."/>
            <person name="Chalot M."/>
            <person name="Henrissat B."/>
            <person name="Kuees U."/>
            <person name="Lucas S."/>
            <person name="Van de Peer Y."/>
            <person name="Podila G.K."/>
            <person name="Polle A."/>
            <person name="Pukkila P.J."/>
            <person name="Richardson P.M."/>
            <person name="Rouze P."/>
            <person name="Sanders I.R."/>
            <person name="Stajich J.E."/>
            <person name="Tunlid A."/>
            <person name="Tuskan G."/>
            <person name="Grigoriev I.V."/>
        </authorList>
    </citation>
    <scope>NUCLEOTIDE SEQUENCE [LARGE SCALE GENOMIC DNA]</scope>
    <source>
        <strain evidence="3">S238N-H82 / ATCC MYA-4686</strain>
    </source>
</reference>
<name>B0D9J0_LACBS</name>
<gene>
    <name evidence="2" type="ORF">LACBIDRAFT_294118</name>
</gene>
<feature type="region of interest" description="Disordered" evidence="1">
    <location>
        <begin position="1"/>
        <end position="161"/>
    </location>
</feature>